<keyword evidence="3" id="KW-1185">Reference proteome</keyword>
<keyword evidence="1" id="KW-0472">Membrane</keyword>
<protein>
    <submittedName>
        <fullName evidence="2">Uncharacterized protein</fullName>
    </submittedName>
</protein>
<gene>
    <name evidence="2" type="ORF">SLY_0021</name>
</gene>
<evidence type="ECO:0000256" key="1">
    <source>
        <dbReference type="SAM" id="Phobius"/>
    </source>
</evidence>
<reference evidence="2 3" key="1">
    <citation type="journal article" date="2013" name="BMC Genomics">
        <title>Comparison of the complete genome sequence of two closely related isolates of 'Candidatus Phytoplasma australiense' reveals genome plasticity.</title>
        <authorList>
            <person name="Andersen M.T."/>
            <person name="Liefting L.W."/>
            <person name="Havukkala I."/>
            <person name="Beever R.E."/>
        </authorList>
    </citation>
    <scope>NUCLEOTIDE SEQUENCE [LARGE SCALE GENOMIC DNA]</scope>
    <source>
        <strain evidence="2 3">NZSb11</strain>
    </source>
</reference>
<dbReference type="Proteomes" id="UP000013941">
    <property type="component" value="Chromosome"/>
</dbReference>
<dbReference type="AlphaFoldDB" id="R4RVT9"/>
<dbReference type="KEGG" id="nzs:SLY_0021"/>
<evidence type="ECO:0000313" key="3">
    <source>
        <dbReference type="Proteomes" id="UP000013941"/>
    </source>
</evidence>
<proteinExistence type="predicted"/>
<evidence type="ECO:0000313" key="2">
    <source>
        <dbReference type="EMBL" id="AGL89947.1"/>
    </source>
</evidence>
<keyword evidence="1" id="KW-0812">Transmembrane</keyword>
<dbReference type="EMBL" id="CP002548">
    <property type="protein sequence ID" value="AGL89947.1"/>
    <property type="molecule type" value="Genomic_DNA"/>
</dbReference>
<name>R4RVT9_PHYAS</name>
<feature type="transmembrane region" description="Helical" evidence="1">
    <location>
        <begin position="21"/>
        <end position="39"/>
    </location>
</feature>
<sequence>MVFFYNHFRKRPFKILSPKKNIFCFLTPIFQSIFSPLFLDFV</sequence>
<accession>R4RVT9</accession>
<organism evidence="2 3">
    <name type="scientific">Strawberry lethal yellows phytoplasma (CPA) str. NZSb11</name>
    <dbReference type="NCBI Taxonomy" id="980422"/>
    <lineage>
        <taxon>Bacteria</taxon>
        <taxon>Bacillati</taxon>
        <taxon>Mycoplasmatota</taxon>
        <taxon>Mollicutes</taxon>
        <taxon>Acholeplasmatales</taxon>
        <taxon>Acholeplasmataceae</taxon>
        <taxon>Candidatus Phytoplasma</taxon>
        <taxon>16SrXII (Stolbur group)</taxon>
    </lineage>
</organism>
<keyword evidence="1" id="KW-1133">Transmembrane helix</keyword>
<dbReference type="HOGENOM" id="CLU_3258499_0_0_14"/>